<protein>
    <submittedName>
        <fullName evidence="1">Uncharacterized protein</fullName>
    </submittedName>
</protein>
<name>A0A9N9LCZ0_9HELO</name>
<sequence>MSEQKCPVCPTQCREQSLYDPSNFTNTHSPVIFTPDPSKEPTLPSLLLLSLSHNDLQEPLPSDTALFEKFKTVSNTYRATTLDDAVDYLETHKPIAILVTDAGITCPENDYLVDHLKSYVFHGGRVIFALSFPRFFASSSPSSSEDSFNYFFASKWGLPWRLGECIRQEYEFASWCVLPEGLEKEKLEGIGWMVADVLGVRGAGVEEFLFTPALRGE</sequence>
<comment type="caution">
    <text evidence="1">The sequence shown here is derived from an EMBL/GenBank/DDBJ whole genome shotgun (WGS) entry which is preliminary data.</text>
</comment>
<dbReference type="OrthoDB" id="245563at2759"/>
<evidence type="ECO:0000313" key="2">
    <source>
        <dbReference type="Proteomes" id="UP000701801"/>
    </source>
</evidence>
<organism evidence="1 2">
    <name type="scientific">Hymenoscyphus albidus</name>
    <dbReference type="NCBI Taxonomy" id="595503"/>
    <lineage>
        <taxon>Eukaryota</taxon>
        <taxon>Fungi</taxon>
        <taxon>Dikarya</taxon>
        <taxon>Ascomycota</taxon>
        <taxon>Pezizomycotina</taxon>
        <taxon>Leotiomycetes</taxon>
        <taxon>Helotiales</taxon>
        <taxon>Helotiaceae</taxon>
        <taxon>Hymenoscyphus</taxon>
    </lineage>
</organism>
<dbReference type="Proteomes" id="UP000701801">
    <property type="component" value="Unassembled WGS sequence"/>
</dbReference>
<dbReference type="EMBL" id="CAJVRM010000057">
    <property type="protein sequence ID" value="CAG8972949.1"/>
    <property type="molecule type" value="Genomic_DNA"/>
</dbReference>
<evidence type="ECO:0000313" key="1">
    <source>
        <dbReference type="EMBL" id="CAG8972949.1"/>
    </source>
</evidence>
<reference evidence="1" key="1">
    <citation type="submission" date="2021-07" db="EMBL/GenBank/DDBJ databases">
        <authorList>
            <person name="Durling M."/>
        </authorList>
    </citation>
    <scope>NUCLEOTIDE SEQUENCE</scope>
</reference>
<dbReference type="AlphaFoldDB" id="A0A9N9LCZ0"/>
<proteinExistence type="predicted"/>
<feature type="non-terminal residue" evidence="1">
    <location>
        <position position="217"/>
    </location>
</feature>
<keyword evidence="2" id="KW-1185">Reference proteome</keyword>
<accession>A0A9N9LCZ0</accession>
<gene>
    <name evidence="1" type="ORF">HYALB_00001369</name>
</gene>